<organism evidence="2 3">
    <name type="scientific">Striga asiatica</name>
    <name type="common">Asiatic witchweed</name>
    <name type="synonym">Buchnera asiatica</name>
    <dbReference type="NCBI Taxonomy" id="4170"/>
    <lineage>
        <taxon>Eukaryota</taxon>
        <taxon>Viridiplantae</taxon>
        <taxon>Streptophyta</taxon>
        <taxon>Embryophyta</taxon>
        <taxon>Tracheophyta</taxon>
        <taxon>Spermatophyta</taxon>
        <taxon>Magnoliopsida</taxon>
        <taxon>eudicotyledons</taxon>
        <taxon>Gunneridae</taxon>
        <taxon>Pentapetalae</taxon>
        <taxon>asterids</taxon>
        <taxon>lamiids</taxon>
        <taxon>Lamiales</taxon>
        <taxon>Orobanchaceae</taxon>
        <taxon>Buchnereae</taxon>
        <taxon>Striga</taxon>
    </lineage>
</organism>
<feature type="region of interest" description="Disordered" evidence="1">
    <location>
        <begin position="47"/>
        <end position="66"/>
    </location>
</feature>
<dbReference type="AlphaFoldDB" id="A0A5A7QMU4"/>
<evidence type="ECO:0000256" key="1">
    <source>
        <dbReference type="SAM" id="MobiDB-lite"/>
    </source>
</evidence>
<proteinExistence type="predicted"/>
<dbReference type="Proteomes" id="UP000325081">
    <property type="component" value="Unassembled WGS sequence"/>
</dbReference>
<evidence type="ECO:0000313" key="2">
    <source>
        <dbReference type="EMBL" id="GER45757.1"/>
    </source>
</evidence>
<accession>A0A5A7QMU4</accession>
<dbReference type="EMBL" id="BKCP01007293">
    <property type="protein sequence ID" value="GER45757.1"/>
    <property type="molecule type" value="Genomic_DNA"/>
</dbReference>
<dbReference type="OrthoDB" id="1730367at2759"/>
<comment type="caution">
    <text evidence="2">The sequence shown here is derived from an EMBL/GenBank/DDBJ whole genome shotgun (WGS) entry which is preliminary data.</text>
</comment>
<evidence type="ECO:0000313" key="3">
    <source>
        <dbReference type="Proteomes" id="UP000325081"/>
    </source>
</evidence>
<sequence length="110" mass="12329">MGQSFPLSLLNEIELKSVGGRCRCPGRTRLLLRLEDHRNIPGTRACRERSTLDGRASTLSPGKPNQSPSFLASLLALSKALRTRWVLVKACTKENGSQVKDEKKRKRKKE</sequence>
<gene>
    <name evidence="2" type="ORF">STAS_22736</name>
</gene>
<reference evidence="3" key="1">
    <citation type="journal article" date="2019" name="Curr. Biol.">
        <title>Genome Sequence of Striga asiatica Provides Insight into the Evolution of Plant Parasitism.</title>
        <authorList>
            <person name="Yoshida S."/>
            <person name="Kim S."/>
            <person name="Wafula E.K."/>
            <person name="Tanskanen J."/>
            <person name="Kim Y.M."/>
            <person name="Honaas L."/>
            <person name="Yang Z."/>
            <person name="Spallek T."/>
            <person name="Conn C.E."/>
            <person name="Ichihashi Y."/>
            <person name="Cheong K."/>
            <person name="Cui S."/>
            <person name="Der J.P."/>
            <person name="Gundlach H."/>
            <person name="Jiao Y."/>
            <person name="Hori C."/>
            <person name="Ishida J.K."/>
            <person name="Kasahara H."/>
            <person name="Kiba T."/>
            <person name="Kim M.S."/>
            <person name="Koo N."/>
            <person name="Laohavisit A."/>
            <person name="Lee Y.H."/>
            <person name="Lumba S."/>
            <person name="McCourt P."/>
            <person name="Mortimer J.C."/>
            <person name="Mutuku J.M."/>
            <person name="Nomura T."/>
            <person name="Sasaki-Sekimoto Y."/>
            <person name="Seto Y."/>
            <person name="Wang Y."/>
            <person name="Wakatake T."/>
            <person name="Sakakibara H."/>
            <person name="Demura T."/>
            <person name="Yamaguchi S."/>
            <person name="Yoneyama K."/>
            <person name="Manabe R.I."/>
            <person name="Nelson D.C."/>
            <person name="Schulman A.H."/>
            <person name="Timko M.P."/>
            <person name="dePamphilis C.W."/>
            <person name="Choi D."/>
            <person name="Shirasu K."/>
        </authorList>
    </citation>
    <scope>NUCLEOTIDE SEQUENCE [LARGE SCALE GENOMIC DNA]</scope>
    <source>
        <strain evidence="3">cv. UVA1</strain>
    </source>
</reference>
<feature type="compositionally biased region" description="Polar residues" evidence="1">
    <location>
        <begin position="57"/>
        <end position="66"/>
    </location>
</feature>
<name>A0A5A7QMU4_STRAF</name>
<keyword evidence="3" id="KW-1185">Reference proteome</keyword>
<protein>
    <submittedName>
        <fullName evidence="2">L(+)-tartrate dehydratase subunit alpha</fullName>
    </submittedName>
</protein>